<organism evidence="1 2">
    <name type="scientific">Gossypium raimondii</name>
    <name type="common">Peruvian cotton</name>
    <name type="synonym">Gossypium klotzschianum subsp. raimondii</name>
    <dbReference type="NCBI Taxonomy" id="29730"/>
    <lineage>
        <taxon>Eukaryota</taxon>
        <taxon>Viridiplantae</taxon>
        <taxon>Streptophyta</taxon>
        <taxon>Embryophyta</taxon>
        <taxon>Tracheophyta</taxon>
        <taxon>Spermatophyta</taxon>
        <taxon>Magnoliopsida</taxon>
        <taxon>eudicotyledons</taxon>
        <taxon>Gunneridae</taxon>
        <taxon>Pentapetalae</taxon>
        <taxon>rosids</taxon>
        <taxon>malvids</taxon>
        <taxon>Malvales</taxon>
        <taxon>Malvaceae</taxon>
        <taxon>Malvoideae</taxon>
        <taxon>Gossypium</taxon>
    </lineage>
</organism>
<sequence length="122" mass="13559">MDFTIKSWYGVLSKLIYLVDQKDNLSSLYKNKAPTDSGVTQAVTVSSFQEELSERFVTPFSSVGEARRAHRSFFFSPGQVVASFSTLSCNHLLFSVVGPLLSQLRMDNEPAARLPVTLSLCF</sequence>
<reference evidence="1 2" key="1">
    <citation type="journal article" date="2012" name="Nature">
        <title>Repeated polyploidization of Gossypium genomes and the evolution of spinnable cotton fibres.</title>
        <authorList>
            <person name="Paterson A.H."/>
            <person name="Wendel J.F."/>
            <person name="Gundlach H."/>
            <person name="Guo H."/>
            <person name="Jenkins J."/>
            <person name="Jin D."/>
            <person name="Llewellyn D."/>
            <person name="Showmaker K.C."/>
            <person name="Shu S."/>
            <person name="Udall J."/>
            <person name="Yoo M.J."/>
            <person name="Byers R."/>
            <person name="Chen W."/>
            <person name="Doron-Faigenboim A."/>
            <person name="Duke M.V."/>
            <person name="Gong L."/>
            <person name="Grimwood J."/>
            <person name="Grover C."/>
            <person name="Grupp K."/>
            <person name="Hu G."/>
            <person name="Lee T.H."/>
            <person name="Li J."/>
            <person name="Lin L."/>
            <person name="Liu T."/>
            <person name="Marler B.S."/>
            <person name="Page J.T."/>
            <person name="Roberts A.W."/>
            <person name="Romanel E."/>
            <person name="Sanders W.S."/>
            <person name="Szadkowski E."/>
            <person name="Tan X."/>
            <person name="Tang H."/>
            <person name="Xu C."/>
            <person name="Wang J."/>
            <person name="Wang Z."/>
            <person name="Zhang D."/>
            <person name="Zhang L."/>
            <person name="Ashrafi H."/>
            <person name="Bedon F."/>
            <person name="Bowers J.E."/>
            <person name="Brubaker C.L."/>
            <person name="Chee P.W."/>
            <person name="Das S."/>
            <person name="Gingle A.R."/>
            <person name="Haigler C.H."/>
            <person name="Harker D."/>
            <person name="Hoffmann L.V."/>
            <person name="Hovav R."/>
            <person name="Jones D.C."/>
            <person name="Lemke C."/>
            <person name="Mansoor S."/>
            <person name="ur Rahman M."/>
            <person name="Rainville L.N."/>
            <person name="Rambani A."/>
            <person name="Reddy U.K."/>
            <person name="Rong J.K."/>
            <person name="Saranga Y."/>
            <person name="Scheffler B.E."/>
            <person name="Scheffler J.A."/>
            <person name="Stelly D.M."/>
            <person name="Triplett B.A."/>
            <person name="Van Deynze A."/>
            <person name="Vaslin M.F."/>
            <person name="Waghmare V.N."/>
            <person name="Walford S.A."/>
            <person name="Wright R.J."/>
            <person name="Zaki E.A."/>
            <person name="Zhang T."/>
            <person name="Dennis E.S."/>
            <person name="Mayer K.F."/>
            <person name="Peterson D.G."/>
            <person name="Rokhsar D.S."/>
            <person name="Wang X."/>
            <person name="Schmutz J."/>
        </authorList>
    </citation>
    <scope>NUCLEOTIDE SEQUENCE [LARGE SCALE GENOMIC DNA]</scope>
</reference>
<proteinExistence type="predicted"/>
<name>A0A0D2RQ72_GOSRA</name>
<dbReference type="Proteomes" id="UP000032304">
    <property type="component" value="Chromosome 5"/>
</dbReference>
<gene>
    <name evidence="1" type="ORF">B456_005G204900</name>
</gene>
<accession>A0A0D2RQ72</accession>
<dbReference type="EMBL" id="CM001744">
    <property type="protein sequence ID" value="KJB31731.1"/>
    <property type="molecule type" value="Genomic_DNA"/>
</dbReference>
<dbReference type="AlphaFoldDB" id="A0A0D2RQ72"/>
<protein>
    <submittedName>
        <fullName evidence="1">Uncharacterized protein</fullName>
    </submittedName>
</protein>
<evidence type="ECO:0000313" key="1">
    <source>
        <dbReference type="EMBL" id="KJB31731.1"/>
    </source>
</evidence>
<evidence type="ECO:0000313" key="2">
    <source>
        <dbReference type="Proteomes" id="UP000032304"/>
    </source>
</evidence>
<dbReference type="Gramene" id="KJB31731">
    <property type="protein sequence ID" value="KJB31731"/>
    <property type="gene ID" value="B456_005G204900"/>
</dbReference>
<keyword evidence="2" id="KW-1185">Reference proteome</keyword>